<comment type="caution">
    <text evidence="2">The sequence shown here is derived from an EMBL/GenBank/DDBJ whole genome shotgun (WGS) entry which is preliminary data.</text>
</comment>
<keyword evidence="3" id="KW-1185">Reference proteome</keyword>
<keyword evidence="1" id="KW-1133">Transmembrane helix</keyword>
<proteinExistence type="predicted"/>
<dbReference type="Proteomes" id="UP001549076">
    <property type="component" value="Unassembled WGS sequence"/>
</dbReference>
<dbReference type="RefSeq" id="WP_354198355.1">
    <property type="nucleotide sequence ID" value="NZ_JBEPML010000019.1"/>
</dbReference>
<keyword evidence="1" id="KW-0812">Transmembrane</keyword>
<dbReference type="EMBL" id="JBEPML010000019">
    <property type="protein sequence ID" value="MET3794002.1"/>
    <property type="molecule type" value="Genomic_DNA"/>
</dbReference>
<name>A0ABV2N5B2_9HYPH</name>
<gene>
    <name evidence="2" type="ORF">ABID37_004242</name>
</gene>
<sequence>MSDFDLTTIYFILSESMGGWLWGFVVLAVLLLAAIVAGIMTLQKNGTPARRSLVAALGAGLVTTIIFTFLVPIWTLAGAGALAAPIDVLFAALFALVPDGVVGSAVFIIMAFASNRRVAAIA</sequence>
<protein>
    <submittedName>
        <fullName evidence="2">Uncharacterized protein</fullName>
    </submittedName>
</protein>
<evidence type="ECO:0000256" key="1">
    <source>
        <dbReference type="SAM" id="Phobius"/>
    </source>
</evidence>
<feature type="transmembrane region" description="Helical" evidence="1">
    <location>
        <begin position="20"/>
        <end position="42"/>
    </location>
</feature>
<feature type="transmembrane region" description="Helical" evidence="1">
    <location>
        <begin position="89"/>
        <end position="113"/>
    </location>
</feature>
<accession>A0ABV2N5B2</accession>
<evidence type="ECO:0000313" key="2">
    <source>
        <dbReference type="EMBL" id="MET3794002.1"/>
    </source>
</evidence>
<keyword evidence="1" id="KW-0472">Membrane</keyword>
<feature type="transmembrane region" description="Helical" evidence="1">
    <location>
        <begin position="54"/>
        <end position="77"/>
    </location>
</feature>
<reference evidence="2 3" key="1">
    <citation type="submission" date="2024-06" db="EMBL/GenBank/DDBJ databases">
        <title>Genomic Encyclopedia of Type Strains, Phase IV (KMG-IV): sequencing the most valuable type-strain genomes for metagenomic binning, comparative biology and taxonomic classification.</title>
        <authorList>
            <person name="Goeker M."/>
        </authorList>
    </citation>
    <scope>NUCLEOTIDE SEQUENCE [LARGE SCALE GENOMIC DNA]</scope>
    <source>
        <strain evidence="2 3">DSM 27865</strain>
    </source>
</reference>
<evidence type="ECO:0000313" key="3">
    <source>
        <dbReference type="Proteomes" id="UP001549076"/>
    </source>
</evidence>
<organism evidence="2 3">
    <name type="scientific">Aquamicrobium terrae</name>
    <dbReference type="NCBI Taxonomy" id="1324945"/>
    <lineage>
        <taxon>Bacteria</taxon>
        <taxon>Pseudomonadati</taxon>
        <taxon>Pseudomonadota</taxon>
        <taxon>Alphaproteobacteria</taxon>
        <taxon>Hyphomicrobiales</taxon>
        <taxon>Phyllobacteriaceae</taxon>
        <taxon>Aquamicrobium</taxon>
    </lineage>
</organism>